<dbReference type="Proteomes" id="UP000054837">
    <property type="component" value="Unassembled WGS sequence"/>
</dbReference>
<accession>A0A0W8IH22</accession>
<dbReference type="GO" id="GO:0006508">
    <property type="term" value="P:proteolysis"/>
    <property type="evidence" value="ECO:0007669"/>
    <property type="project" value="InterPro"/>
</dbReference>
<dbReference type="OrthoDB" id="9804920at2"/>
<gene>
    <name evidence="1" type="ORF">AVL62_06285</name>
</gene>
<name>A0A0W8IH22_9MICO</name>
<dbReference type="Gene3D" id="3.20.20.140">
    <property type="entry name" value="Metal-dependent hydrolases"/>
    <property type="match status" value="1"/>
</dbReference>
<dbReference type="PROSITE" id="PS51365">
    <property type="entry name" value="RENAL_DIPEPTIDASE_2"/>
    <property type="match status" value="1"/>
</dbReference>
<dbReference type="CDD" id="cd01301">
    <property type="entry name" value="rDP_like"/>
    <property type="match status" value="1"/>
</dbReference>
<evidence type="ECO:0000313" key="2">
    <source>
        <dbReference type="Proteomes" id="UP000054837"/>
    </source>
</evidence>
<dbReference type="PANTHER" id="PTHR10443">
    <property type="entry name" value="MICROSOMAL DIPEPTIDASE"/>
    <property type="match status" value="1"/>
</dbReference>
<dbReference type="Pfam" id="PF01244">
    <property type="entry name" value="Peptidase_M19"/>
    <property type="match status" value="1"/>
</dbReference>
<dbReference type="STRING" id="767452.AVL62_06285"/>
<evidence type="ECO:0000313" key="1">
    <source>
        <dbReference type="EMBL" id="KUG59284.1"/>
    </source>
</evidence>
<dbReference type="AlphaFoldDB" id="A0A0W8IH22"/>
<dbReference type="RefSeq" id="WP_058889760.1">
    <property type="nucleotide sequence ID" value="NZ_LQBL01000002.1"/>
</dbReference>
<organism evidence="1 2">
    <name type="scientific">Serinicoccus chungangensis</name>
    <dbReference type="NCBI Taxonomy" id="767452"/>
    <lineage>
        <taxon>Bacteria</taxon>
        <taxon>Bacillati</taxon>
        <taxon>Actinomycetota</taxon>
        <taxon>Actinomycetes</taxon>
        <taxon>Micrococcales</taxon>
        <taxon>Ornithinimicrobiaceae</taxon>
        <taxon>Serinicoccus</taxon>
    </lineage>
</organism>
<reference evidence="1 2" key="1">
    <citation type="submission" date="2015-12" db="EMBL/GenBank/DDBJ databases">
        <title>Serinicoccus chungangenesis strain CD08_5 genome sequencing and assembly.</title>
        <authorList>
            <person name="Chander A.M."/>
            <person name="Kaur G."/>
            <person name="Nair G.R."/>
            <person name="Dhawan D.K."/>
            <person name="Kochhar R.K."/>
            <person name="Mayilraj S."/>
            <person name="Bhadada S.K."/>
        </authorList>
    </citation>
    <scope>NUCLEOTIDE SEQUENCE [LARGE SCALE GENOMIC DNA]</scope>
    <source>
        <strain evidence="1 2">CD08_5</strain>
    </source>
</reference>
<keyword evidence="2" id="KW-1185">Reference proteome</keyword>
<protein>
    <submittedName>
        <fullName evidence="1">Membrane dipeptidase</fullName>
    </submittedName>
</protein>
<proteinExistence type="predicted"/>
<dbReference type="SUPFAM" id="SSF51556">
    <property type="entry name" value="Metallo-dependent hydrolases"/>
    <property type="match status" value="1"/>
</dbReference>
<sequence>MEEQADPGSWSGRHLVVDGHNDLPWALRELVGTELGPEVDLGASTRDRGLHTDLPRLRRGGVGGQFWSVYVPSSTGEARAVATTLEQIDLVHRLVERYADHLTLATTAAQVREAMARGRVASLLGAEGGHSIGSSLGVLRMLHRLGVRYLTLTHNHNTPWADSATDVPEHGGLTDLGVRVVGELNRLGMLVDLSHVAATTMRDALAASTAPVLFSHSNARALCPSPRNVPDDVLASMAAAGGVCMATFVPQFVSPACWRWQVEAREAAQDAGLDPNDHPAMTRFAGSWEQHHPRPVATLPEVADHLDHLRAVAGVGHLGLGGDFDGTEQVVVGLEDVSTYPALLAELRDRGWSGADLDALTHGNVLRLLQDVEDAAEG</sequence>
<dbReference type="PANTHER" id="PTHR10443:SF12">
    <property type="entry name" value="DIPEPTIDASE"/>
    <property type="match status" value="1"/>
</dbReference>
<dbReference type="InterPro" id="IPR008257">
    <property type="entry name" value="Pept_M19"/>
</dbReference>
<dbReference type="EMBL" id="LQBL01000002">
    <property type="protein sequence ID" value="KUG59284.1"/>
    <property type="molecule type" value="Genomic_DNA"/>
</dbReference>
<comment type="caution">
    <text evidence="1">The sequence shown here is derived from an EMBL/GenBank/DDBJ whole genome shotgun (WGS) entry which is preliminary data.</text>
</comment>
<dbReference type="GO" id="GO:0070573">
    <property type="term" value="F:metallodipeptidase activity"/>
    <property type="evidence" value="ECO:0007669"/>
    <property type="project" value="InterPro"/>
</dbReference>
<dbReference type="InterPro" id="IPR032466">
    <property type="entry name" value="Metal_Hydrolase"/>
</dbReference>